<feature type="compositionally biased region" description="Low complexity" evidence="4">
    <location>
        <begin position="222"/>
        <end position="233"/>
    </location>
</feature>
<dbReference type="InterPro" id="IPR001611">
    <property type="entry name" value="Leu-rich_rpt"/>
</dbReference>
<keyword evidence="7" id="KW-1185">Reference proteome</keyword>
<dbReference type="SMART" id="SM00364">
    <property type="entry name" value="LRR_BAC"/>
    <property type="match status" value="4"/>
</dbReference>
<feature type="domain" description="Gelsolin-like" evidence="5">
    <location>
        <begin position="989"/>
        <end position="1064"/>
    </location>
</feature>
<evidence type="ECO:0000259" key="5">
    <source>
        <dbReference type="Pfam" id="PF00626"/>
    </source>
</evidence>
<dbReference type="AlphaFoldDB" id="A0A0N4VBV5"/>
<dbReference type="GO" id="GO:0008154">
    <property type="term" value="P:actin polymerization or depolymerization"/>
    <property type="evidence" value="ECO:0007669"/>
    <property type="project" value="TreeGrafter"/>
</dbReference>
<dbReference type="InterPro" id="IPR029006">
    <property type="entry name" value="ADF-H/Gelsolin-like_dom_sf"/>
</dbReference>
<evidence type="ECO:0000256" key="3">
    <source>
        <dbReference type="ARBA" id="ARBA00022737"/>
    </source>
</evidence>
<dbReference type="Pfam" id="PF12799">
    <property type="entry name" value="LRR_4"/>
    <property type="match status" value="1"/>
</dbReference>
<dbReference type="PRINTS" id="PR00019">
    <property type="entry name" value="LEURICHRPT"/>
</dbReference>
<dbReference type="InterPro" id="IPR007123">
    <property type="entry name" value="Gelsolin-like_dom"/>
</dbReference>
<dbReference type="GO" id="GO:0051015">
    <property type="term" value="F:actin filament binding"/>
    <property type="evidence" value="ECO:0007669"/>
    <property type="project" value="InterPro"/>
</dbReference>
<dbReference type="SMART" id="SM00369">
    <property type="entry name" value="LRR_TYP"/>
    <property type="match status" value="5"/>
</dbReference>
<dbReference type="InterPro" id="IPR032675">
    <property type="entry name" value="LRR_dom_sf"/>
</dbReference>
<dbReference type="WBParaSite" id="EVEC_0000802601-mRNA-1">
    <property type="protein sequence ID" value="EVEC_0000802601-mRNA-1"/>
    <property type="gene ID" value="EVEC_0000802601"/>
</dbReference>
<keyword evidence="2" id="KW-0433">Leucine-rich repeat</keyword>
<dbReference type="InterPro" id="IPR003591">
    <property type="entry name" value="Leu-rich_rpt_typical-subtyp"/>
</dbReference>
<feature type="domain" description="Gelsolin-like" evidence="5">
    <location>
        <begin position="447"/>
        <end position="521"/>
    </location>
</feature>
<accession>A0A0N4VBV5</accession>
<organism evidence="8">
    <name type="scientific">Enterobius vermicularis</name>
    <name type="common">Human pinworm</name>
    <dbReference type="NCBI Taxonomy" id="51028"/>
    <lineage>
        <taxon>Eukaryota</taxon>
        <taxon>Metazoa</taxon>
        <taxon>Ecdysozoa</taxon>
        <taxon>Nematoda</taxon>
        <taxon>Chromadorea</taxon>
        <taxon>Rhabditida</taxon>
        <taxon>Spirurina</taxon>
        <taxon>Oxyuridomorpha</taxon>
        <taxon>Oxyuroidea</taxon>
        <taxon>Oxyuridae</taxon>
        <taxon>Enterobius</taxon>
    </lineage>
</organism>
<dbReference type="CDD" id="cd11280">
    <property type="entry name" value="gelsolin_like"/>
    <property type="match status" value="2"/>
</dbReference>
<feature type="domain" description="Gelsolin-like" evidence="5">
    <location>
        <begin position="879"/>
        <end position="955"/>
    </location>
</feature>
<evidence type="ECO:0000313" key="8">
    <source>
        <dbReference type="WBParaSite" id="EVEC_0000802601-mRNA-1"/>
    </source>
</evidence>
<gene>
    <name evidence="6" type="ORF">EVEC_LOCUS7513</name>
</gene>
<comment type="similarity">
    <text evidence="1">Belongs to the villin/gelsolin family.</text>
</comment>
<dbReference type="PANTHER" id="PTHR11977">
    <property type="entry name" value="VILLIN"/>
    <property type="match status" value="1"/>
</dbReference>
<dbReference type="PROSITE" id="PS51450">
    <property type="entry name" value="LRR"/>
    <property type="match status" value="1"/>
</dbReference>
<dbReference type="STRING" id="51028.A0A0N4VBV5"/>
<dbReference type="GO" id="GO:0005737">
    <property type="term" value="C:cytoplasm"/>
    <property type="evidence" value="ECO:0007669"/>
    <property type="project" value="TreeGrafter"/>
</dbReference>
<evidence type="ECO:0000256" key="1">
    <source>
        <dbReference type="ARBA" id="ARBA00008418"/>
    </source>
</evidence>
<dbReference type="GO" id="GO:0005634">
    <property type="term" value="C:nucleus"/>
    <property type="evidence" value="ECO:0007669"/>
    <property type="project" value="TreeGrafter"/>
</dbReference>
<feature type="compositionally biased region" description="Acidic residues" evidence="4">
    <location>
        <begin position="752"/>
        <end position="763"/>
    </location>
</feature>
<feature type="domain" description="Gelsolin-like" evidence="5">
    <location>
        <begin position="571"/>
        <end position="639"/>
    </location>
</feature>
<dbReference type="SMART" id="SM00365">
    <property type="entry name" value="LRR_SD22"/>
    <property type="match status" value="3"/>
</dbReference>
<dbReference type="Gene3D" id="3.40.20.10">
    <property type="entry name" value="Severin"/>
    <property type="match status" value="6"/>
</dbReference>
<evidence type="ECO:0000256" key="4">
    <source>
        <dbReference type="SAM" id="MobiDB-lite"/>
    </source>
</evidence>
<dbReference type="GO" id="GO:0030239">
    <property type="term" value="P:myofibril assembly"/>
    <property type="evidence" value="ECO:0007669"/>
    <property type="project" value="TreeGrafter"/>
</dbReference>
<dbReference type="Pfam" id="PF13855">
    <property type="entry name" value="LRR_8"/>
    <property type="match status" value="1"/>
</dbReference>
<feature type="domain" description="Gelsolin-like" evidence="5">
    <location>
        <begin position="330"/>
        <end position="407"/>
    </location>
</feature>
<dbReference type="CDD" id="cd11291">
    <property type="entry name" value="gelsolin_S6_like"/>
    <property type="match status" value="1"/>
</dbReference>
<dbReference type="CDD" id="cd11288">
    <property type="entry name" value="gelsolin_S5_like"/>
    <property type="match status" value="1"/>
</dbReference>
<evidence type="ECO:0000313" key="7">
    <source>
        <dbReference type="Proteomes" id="UP000274131"/>
    </source>
</evidence>
<feature type="region of interest" description="Disordered" evidence="4">
    <location>
        <begin position="752"/>
        <end position="778"/>
    </location>
</feature>
<keyword evidence="3" id="KW-0677">Repeat</keyword>
<dbReference type="FunFam" id="3.40.20.10:FF:000031">
    <property type="entry name" value="protein flightless-1 homolog isoform X1"/>
    <property type="match status" value="1"/>
</dbReference>
<protein>
    <submittedName>
        <fullName evidence="8">Gelsolin-like domain-containing protein</fullName>
    </submittedName>
</protein>
<evidence type="ECO:0000256" key="2">
    <source>
        <dbReference type="ARBA" id="ARBA00022614"/>
    </source>
</evidence>
<sequence length="1082" mass="124396">MQEALIQFSSMTSLRVLHMRNTHRTLDNIPPTLDDLDNLQDIDFSYNDLPEVPDCLFKLKNLRKLDISHNKLTNLPIAEGRWENLETLNVSSNALTALPEQIVRMVKLQRLYASDNQLTFQGIPGGIGKLVQLRVLHLSYNKLELIPEGVSRCVRLQKLKLDNNKLILLPEGIHLLPDLKELDLHNNDDLVMPPKPNERRKALAFYNIDFTLANQYKLAGQSPSSSVSSLPSSTTQKDPVARKKEFLRRRKMQADSQGASKVIEGMSQVAGAARERLENEGSGEIKITSWKDKIEHERPHLDYSDVFDKDVGQDEGLWMWEIENFYPSLIHPSFYGHFYDADCYLILKVTKEDSGALKHAIYYWIGEQATLDKSMCAAVHAVNLRNHLCASCRTIREEMNEESDEFLELFGEEITYIEGARTASGFYTVEKPEHVKRLYRASVNGNAVEMEPVPLGPESLDPRYVFLLDAGETIWVWSGRKSRITVANKARLFAVKMNKKDRKGSAEIENCTELKTPSEFWMALYGKPGKPEDPIVEHVGDDCLKDGKRLYQVKIGMGFLELPQVELDHGLLHQNMLDTKCAYVLDCHSDIYLWLGKKANRLLKMAGQKIVVELHAMLERPDYACISRETEGEESTMFRSKFQGWDDIVPFDFTRTADSVQRRGADLKVIMERDKIKADLSSLFLPRQSSMNEEEANQVMEECNEDLQLLEPFVLEGKKFVRLPQTELGTFYTMDCYVFLCRYEVFPEDEETDLEDEAGEDDEKGSRGEAGNRNGNKEEKQEDFKCVVYFWQGRDANNMGWLHFTFSLQKKFESLFKDKLEVVRMYQQQENHKFLSHFHRKFVIRRGRRGLNLNLGGHWPELFNMRANGSSVCTRTIQIDCRADQLNSAFCYILRAPFRCVDAEGLKGKVYVWIGSKSNPIHHELAEQVAKELINRNDEFPVVVVKEGEEDDTFWECLGGKKKYDTDGDFLQHTRLFRCTNEKGFFAVSEKTVDFCQDDLDDADIMILDNGTLVFLWMGAHASEVELKLAYKAAQVYVAHMLMKQPDRPRKLVLSLKGRESKRFTKCFQAWSKHKVPPGDEM</sequence>
<dbReference type="SUPFAM" id="SSF52058">
    <property type="entry name" value="L domain-like"/>
    <property type="match status" value="1"/>
</dbReference>
<dbReference type="SMART" id="SM00262">
    <property type="entry name" value="GEL"/>
    <property type="match status" value="6"/>
</dbReference>
<proteinExistence type="inferred from homology"/>
<dbReference type="InterPro" id="IPR007122">
    <property type="entry name" value="Villin/Gelsolin"/>
</dbReference>
<dbReference type="GO" id="GO:0051014">
    <property type="term" value="P:actin filament severing"/>
    <property type="evidence" value="ECO:0007669"/>
    <property type="project" value="TreeGrafter"/>
</dbReference>
<reference evidence="8" key="1">
    <citation type="submission" date="2017-02" db="UniProtKB">
        <authorList>
            <consortium name="WormBaseParasite"/>
        </authorList>
    </citation>
    <scope>IDENTIFICATION</scope>
</reference>
<dbReference type="CDD" id="cd11290">
    <property type="entry name" value="gelsolin_S1_like"/>
    <property type="match status" value="1"/>
</dbReference>
<dbReference type="Gene3D" id="3.80.10.10">
    <property type="entry name" value="Ribonuclease Inhibitor"/>
    <property type="match status" value="1"/>
</dbReference>
<dbReference type="FunFam" id="3.80.10.10:FF:000054">
    <property type="entry name" value="FLII, actin remodeling protein"/>
    <property type="match status" value="1"/>
</dbReference>
<dbReference type="OrthoDB" id="20529at2759"/>
<dbReference type="Proteomes" id="UP000274131">
    <property type="component" value="Unassembled WGS sequence"/>
</dbReference>
<dbReference type="FunFam" id="3.40.20.10:FF:000034">
    <property type="entry name" value="protein flightless-1 homolog isoform X1"/>
    <property type="match status" value="1"/>
</dbReference>
<dbReference type="SUPFAM" id="SSF55753">
    <property type="entry name" value="Actin depolymerizing proteins"/>
    <property type="match status" value="6"/>
</dbReference>
<reference evidence="6 7" key="2">
    <citation type="submission" date="2018-10" db="EMBL/GenBank/DDBJ databases">
        <authorList>
            <consortium name="Pathogen Informatics"/>
        </authorList>
    </citation>
    <scope>NUCLEOTIDE SEQUENCE [LARGE SCALE GENOMIC DNA]</scope>
</reference>
<dbReference type="Pfam" id="PF00626">
    <property type="entry name" value="Gelsolin"/>
    <property type="match status" value="5"/>
</dbReference>
<dbReference type="InterPro" id="IPR025875">
    <property type="entry name" value="Leu-rich_rpt_4"/>
</dbReference>
<name>A0A0N4VBV5_ENTVE</name>
<dbReference type="PRINTS" id="PR00597">
    <property type="entry name" value="GELSOLIN"/>
</dbReference>
<dbReference type="GO" id="GO:0005546">
    <property type="term" value="F:phosphatidylinositol-4,5-bisphosphate binding"/>
    <property type="evidence" value="ECO:0007669"/>
    <property type="project" value="TreeGrafter"/>
</dbReference>
<dbReference type="PANTHER" id="PTHR11977:SF51">
    <property type="entry name" value="PROTEIN FLIGHTLESS-1 HOMOLOG"/>
    <property type="match status" value="1"/>
</dbReference>
<feature type="region of interest" description="Disordered" evidence="4">
    <location>
        <begin position="221"/>
        <end position="243"/>
    </location>
</feature>
<dbReference type="EMBL" id="UXUI01008957">
    <property type="protein sequence ID" value="VDD92762.1"/>
    <property type="molecule type" value="Genomic_DNA"/>
</dbReference>
<dbReference type="GO" id="GO:0015629">
    <property type="term" value="C:actin cytoskeleton"/>
    <property type="evidence" value="ECO:0007669"/>
    <property type="project" value="TreeGrafter"/>
</dbReference>
<dbReference type="GO" id="GO:0051016">
    <property type="term" value="P:barbed-end actin filament capping"/>
    <property type="evidence" value="ECO:0007669"/>
    <property type="project" value="TreeGrafter"/>
</dbReference>
<dbReference type="CDD" id="cd11292">
    <property type="entry name" value="gelsolin_S3_like"/>
    <property type="match status" value="1"/>
</dbReference>
<evidence type="ECO:0000313" key="6">
    <source>
        <dbReference type="EMBL" id="VDD92762.1"/>
    </source>
</evidence>